<evidence type="ECO:0000313" key="2">
    <source>
        <dbReference type="EMBL" id="MDF3835914.1"/>
    </source>
</evidence>
<evidence type="ECO:0000256" key="1">
    <source>
        <dbReference type="SAM" id="Phobius"/>
    </source>
</evidence>
<dbReference type="EMBL" id="JARJLM010000394">
    <property type="protein sequence ID" value="MDF3835914.1"/>
    <property type="molecule type" value="Genomic_DNA"/>
</dbReference>
<keyword evidence="1" id="KW-0812">Transmembrane</keyword>
<comment type="caution">
    <text evidence="2">The sequence shown here is derived from an EMBL/GenBank/DDBJ whole genome shotgun (WGS) entry which is preliminary data.</text>
</comment>
<keyword evidence="1" id="KW-1133">Transmembrane helix</keyword>
<organism evidence="2 3">
    <name type="scientific">Cupriavidus basilensis</name>
    <dbReference type="NCBI Taxonomy" id="68895"/>
    <lineage>
        <taxon>Bacteria</taxon>
        <taxon>Pseudomonadati</taxon>
        <taxon>Pseudomonadota</taxon>
        <taxon>Betaproteobacteria</taxon>
        <taxon>Burkholderiales</taxon>
        <taxon>Burkholderiaceae</taxon>
        <taxon>Cupriavidus</taxon>
    </lineage>
</organism>
<evidence type="ECO:0000313" key="3">
    <source>
        <dbReference type="Proteomes" id="UP001216674"/>
    </source>
</evidence>
<accession>A0ABT6ATW7</accession>
<feature type="transmembrane region" description="Helical" evidence="1">
    <location>
        <begin position="57"/>
        <end position="84"/>
    </location>
</feature>
<sequence length="87" mass="9210">MVMILFLLLVFTGCLSQYLTSPHQRWLARPLAAGPGRAAGAALQAGGLAMLAQAVQVAAAVFTLCAWAMLVFVLLPYLGALISLRRP</sequence>
<dbReference type="Proteomes" id="UP001216674">
    <property type="component" value="Unassembled WGS sequence"/>
</dbReference>
<reference evidence="2 3" key="1">
    <citation type="submission" date="2023-03" db="EMBL/GenBank/DDBJ databases">
        <title>Draft assemblies of triclosan tolerant bacteria isolated from returned activated sludge.</title>
        <authorList>
            <person name="Van Hamelsveld S."/>
        </authorList>
    </citation>
    <scope>NUCLEOTIDE SEQUENCE [LARGE SCALE GENOMIC DNA]</scope>
    <source>
        <strain evidence="2 3">GW210010_S58</strain>
    </source>
</reference>
<proteinExistence type="predicted"/>
<gene>
    <name evidence="2" type="ORF">P3W85_23615</name>
</gene>
<keyword evidence="1" id="KW-0472">Membrane</keyword>
<protein>
    <submittedName>
        <fullName evidence="2">Uncharacterized protein</fullName>
    </submittedName>
</protein>
<keyword evidence="3" id="KW-1185">Reference proteome</keyword>
<name>A0ABT6ATW7_9BURK</name>
<dbReference type="RefSeq" id="WP_276266567.1">
    <property type="nucleotide sequence ID" value="NZ_JARJLM010000394.1"/>
</dbReference>